<keyword evidence="2 3" id="KW-0040">ANK repeat</keyword>
<dbReference type="Gene3D" id="1.25.40.20">
    <property type="entry name" value="Ankyrin repeat-containing domain"/>
    <property type="match status" value="1"/>
</dbReference>
<dbReference type="InterPro" id="IPR036770">
    <property type="entry name" value="Ankyrin_rpt-contain_sf"/>
</dbReference>
<dbReference type="GO" id="GO:0061028">
    <property type="term" value="P:establishment of endothelial barrier"/>
    <property type="evidence" value="ECO:0007669"/>
    <property type="project" value="TreeGrafter"/>
</dbReference>
<evidence type="ECO:0000313" key="5">
    <source>
        <dbReference type="EMBL" id="KAK1795649.1"/>
    </source>
</evidence>
<organism evidence="5 6">
    <name type="scientific">Electrophorus voltai</name>
    <dbReference type="NCBI Taxonomy" id="2609070"/>
    <lineage>
        <taxon>Eukaryota</taxon>
        <taxon>Metazoa</taxon>
        <taxon>Chordata</taxon>
        <taxon>Craniata</taxon>
        <taxon>Vertebrata</taxon>
        <taxon>Euteleostomi</taxon>
        <taxon>Actinopterygii</taxon>
        <taxon>Neopterygii</taxon>
        <taxon>Teleostei</taxon>
        <taxon>Ostariophysi</taxon>
        <taxon>Gymnotiformes</taxon>
        <taxon>Gymnotoidei</taxon>
        <taxon>Gymnotidae</taxon>
        <taxon>Electrophorus</taxon>
    </lineage>
</organism>
<dbReference type="AlphaFoldDB" id="A0AAD9DWR6"/>
<dbReference type="SMART" id="SM00248">
    <property type="entry name" value="ANK"/>
    <property type="match status" value="1"/>
</dbReference>
<feature type="repeat" description="ANK" evidence="3">
    <location>
        <begin position="1"/>
        <end position="17"/>
    </location>
</feature>
<name>A0AAD9DWR6_9TELE</name>
<proteinExistence type="predicted"/>
<dbReference type="EMBL" id="JAROKS010000015">
    <property type="protein sequence ID" value="KAK1795649.1"/>
    <property type="molecule type" value="Genomic_DNA"/>
</dbReference>
<dbReference type="PANTHER" id="PTHR24179:SF31">
    <property type="entry name" value="PROTEIN PHOSPHATASE 1 REGULATORY INHIBITOR SUBUNIT 16B"/>
    <property type="match status" value="1"/>
</dbReference>
<gene>
    <name evidence="5" type="ORF">P4O66_001144</name>
</gene>
<dbReference type="PROSITE" id="PS50088">
    <property type="entry name" value="ANK_REPEAT"/>
    <property type="match status" value="2"/>
</dbReference>
<reference evidence="5" key="1">
    <citation type="submission" date="2023-03" db="EMBL/GenBank/DDBJ databases">
        <title>Electrophorus voltai genome.</title>
        <authorList>
            <person name="Bian C."/>
        </authorList>
    </citation>
    <scope>NUCLEOTIDE SEQUENCE</scope>
    <source>
        <strain evidence="5">CB-2022</strain>
        <tissue evidence="5">Muscle</tissue>
    </source>
</reference>
<feature type="region of interest" description="Disordered" evidence="4">
    <location>
        <begin position="168"/>
        <end position="216"/>
    </location>
</feature>
<dbReference type="Pfam" id="PF13857">
    <property type="entry name" value="Ank_5"/>
    <property type="match status" value="1"/>
</dbReference>
<feature type="compositionally biased region" description="Gly residues" evidence="4">
    <location>
        <begin position="89"/>
        <end position="106"/>
    </location>
</feature>
<evidence type="ECO:0000256" key="4">
    <source>
        <dbReference type="SAM" id="MobiDB-lite"/>
    </source>
</evidence>
<dbReference type="GO" id="GO:1903670">
    <property type="term" value="P:regulation of sprouting angiogenesis"/>
    <property type="evidence" value="ECO:0007669"/>
    <property type="project" value="TreeGrafter"/>
</dbReference>
<evidence type="ECO:0000256" key="1">
    <source>
        <dbReference type="ARBA" id="ARBA00022737"/>
    </source>
</evidence>
<dbReference type="InterPro" id="IPR051226">
    <property type="entry name" value="PP1_Regulatory_Subunit"/>
</dbReference>
<dbReference type="InterPro" id="IPR002110">
    <property type="entry name" value="Ankyrin_rpt"/>
</dbReference>
<evidence type="ECO:0000256" key="2">
    <source>
        <dbReference type="ARBA" id="ARBA00023043"/>
    </source>
</evidence>
<feature type="repeat" description="ANK" evidence="3">
    <location>
        <begin position="18"/>
        <end position="50"/>
    </location>
</feature>
<dbReference type="GO" id="GO:0004857">
    <property type="term" value="F:enzyme inhibitor activity"/>
    <property type="evidence" value="ECO:0007669"/>
    <property type="project" value="TreeGrafter"/>
</dbReference>
<dbReference type="GO" id="GO:0017020">
    <property type="term" value="F:myosin phosphatase regulator activity"/>
    <property type="evidence" value="ECO:0007669"/>
    <property type="project" value="TreeGrafter"/>
</dbReference>
<accession>A0AAD9DWR6</accession>
<evidence type="ECO:0000256" key="3">
    <source>
        <dbReference type="PROSITE-ProRule" id="PRU00023"/>
    </source>
</evidence>
<protein>
    <recommendedName>
        <fullName evidence="7">Protein phosphatase 1, regulatory subunit 16A</fullName>
    </recommendedName>
</protein>
<dbReference type="Proteomes" id="UP001239994">
    <property type="component" value="Unassembled WGS sequence"/>
</dbReference>
<feature type="region of interest" description="Disordered" evidence="4">
    <location>
        <begin position="77"/>
        <end position="155"/>
    </location>
</feature>
<feature type="compositionally biased region" description="Basic and acidic residues" evidence="4">
    <location>
        <begin position="112"/>
        <end position="131"/>
    </location>
</feature>
<comment type="caution">
    <text evidence="5">The sequence shown here is derived from an EMBL/GenBank/DDBJ whole genome shotgun (WGS) entry which is preliminary data.</text>
</comment>
<evidence type="ECO:0008006" key="7">
    <source>
        <dbReference type="Google" id="ProtNLM"/>
    </source>
</evidence>
<dbReference type="PROSITE" id="PS50297">
    <property type="entry name" value="ANK_REP_REGION"/>
    <property type="match status" value="1"/>
</dbReference>
<keyword evidence="1" id="KW-0677">Repeat</keyword>
<dbReference type="SUPFAM" id="SSF48403">
    <property type="entry name" value="Ankyrin repeat"/>
    <property type="match status" value="1"/>
</dbReference>
<feature type="compositionally biased region" description="Basic and acidic residues" evidence="4">
    <location>
        <begin position="194"/>
        <end position="204"/>
    </location>
</feature>
<dbReference type="PANTHER" id="PTHR24179">
    <property type="entry name" value="PROTEIN PHOSPHATASE 1 REGULATORY SUBUNIT 12"/>
    <property type="match status" value="1"/>
</dbReference>
<evidence type="ECO:0000313" key="6">
    <source>
        <dbReference type="Proteomes" id="UP001239994"/>
    </source>
</evidence>
<keyword evidence="6" id="KW-1185">Reference proteome</keyword>
<dbReference type="GO" id="GO:0005737">
    <property type="term" value="C:cytoplasm"/>
    <property type="evidence" value="ECO:0007669"/>
    <property type="project" value="TreeGrafter"/>
</dbReference>
<sequence>MVQVLLSRGASVNAQDNELWTPLHAAATCGHTGLVRILIQHGADLLAVNSDGNMPYDLCEDDPTLDIIETAMANRGAGKGKNKEAAGAGHNGDTGGPQGTGYTGRGRTGRTHRAETAGDTDGEHKADESGGRSEAMAVTSGRSGRSRGAAVTNGGSWRSEGVAVAGCKFGRSGGTAVEDGSKFRRSKGAVVRPGDPEPWRHLAVEDPVGPDTGHRN</sequence>